<sequence length="52" mass="5592">MGAGAAKRDADPKKAQNMAELANENLANQKRAKSHLQKNLVKSDHLNALPSP</sequence>
<feature type="region of interest" description="Disordered" evidence="1">
    <location>
        <begin position="29"/>
        <end position="52"/>
    </location>
</feature>
<proteinExistence type="predicted"/>
<evidence type="ECO:0000256" key="1">
    <source>
        <dbReference type="SAM" id="MobiDB-lite"/>
    </source>
</evidence>
<organism evidence="2">
    <name type="scientific">Faunusvirus sp</name>
    <dbReference type="NCBI Taxonomy" id="2487766"/>
    <lineage>
        <taxon>Viruses</taxon>
        <taxon>Varidnaviria</taxon>
        <taxon>Bamfordvirae</taxon>
        <taxon>Nucleocytoviricota</taxon>
        <taxon>Megaviricetes</taxon>
        <taxon>Imitervirales</taxon>
        <taxon>Mimiviridae</taxon>
    </lineage>
</organism>
<protein>
    <submittedName>
        <fullName evidence="2">Uncharacterized protein</fullName>
    </submittedName>
</protein>
<name>A0A3G5A2M2_9VIRU</name>
<reference evidence="2" key="1">
    <citation type="submission" date="2018-10" db="EMBL/GenBank/DDBJ databases">
        <title>Hidden diversity of soil giant viruses.</title>
        <authorList>
            <person name="Schulz F."/>
            <person name="Alteio L."/>
            <person name="Goudeau D."/>
            <person name="Ryan E.M."/>
            <person name="Malmstrom R.R."/>
            <person name="Blanchard J."/>
            <person name="Woyke T."/>
        </authorList>
    </citation>
    <scope>NUCLEOTIDE SEQUENCE</scope>
    <source>
        <strain evidence="2">FNV1</strain>
    </source>
</reference>
<accession>A0A3G5A2M2</accession>
<dbReference type="EMBL" id="MK072174">
    <property type="protein sequence ID" value="AYV79729.1"/>
    <property type="molecule type" value="Genomic_DNA"/>
</dbReference>
<evidence type="ECO:0000313" key="2">
    <source>
        <dbReference type="EMBL" id="AYV79729.1"/>
    </source>
</evidence>
<gene>
    <name evidence="2" type="ORF">Faunusvirus43_6</name>
</gene>